<dbReference type="FunCoup" id="D8R780">
    <property type="interactions" value="2155"/>
</dbReference>
<dbReference type="SMART" id="SM00256">
    <property type="entry name" value="FBOX"/>
    <property type="match status" value="1"/>
</dbReference>
<evidence type="ECO:0000313" key="3">
    <source>
        <dbReference type="Proteomes" id="UP000001514"/>
    </source>
</evidence>
<dbReference type="SMART" id="SM00367">
    <property type="entry name" value="LRR_CC"/>
    <property type="match status" value="7"/>
</dbReference>
<reference evidence="2 3" key="1">
    <citation type="journal article" date="2011" name="Science">
        <title>The Selaginella genome identifies genetic changes associated with the evolution of vascular plants.</title>
        <authorList>
            <person name="Banks J.A."/>
            <person name="Nishiyama T."/>
            <person name="Hasebe M."/>
            <person name="Bowman J.L."/>
            <person name="Gribskov M."/>
            <person name="dePamphilis C."/>
            <person name="Albert V.A."/>
            <person name="Aono N."/>
            <person name="Aoyama T."/>
            <person name="Ambrose B.A."/>
            <person name="Ashton N.W."/>
            <person name="Axtell M.J."/>
            <person name="Barker E."/>
            <person name="Barker M.S."/>
            <person name="Bennetzen J.L."/>
            <person name="Bonawitz N.D."/>
            <person name="Chapple C."/>
            <person name="Cheng C."/>
            <person name="Correa L.G."/>
            <person name="Dacre M."/>
            <person name="DeBarry J."/>
            <person name="Dreyer I."/>
            <person name="Elias M."/>
            <person name="Engstrom E.M."/>
            <person name="Estelle M."/>
            <person name="Feng L."/>
            <person name="Finet C."/>
            <person name="Floyd S.K."/>
            <person name="Frommer W.B."/>
            <person name="Fujita T."/>
            <person name="Gramzow L."/>
            <person name="Gutensohn M."/>
            <person name="Harholt J."/>
            <person name="Hattori M."/>
            <person name="Heyl A."/>
            <person name="Hirai T."/>
            <person name="Hiwatashi Y."/>
            <person name="Ishikawa M."/>
            <person name="Iwata M."/>
            <person name="Karol K.G."/>
            <person name="Koehler B."/>
            <person name="Kolukisaoglu U."/>
            <person name="Kubo M."/>
            <person name="Kurata T."/>
            <person name="Lalonde S."/>
            <person name="Li K."/>
            <person name="Li Y."/>
            <person name="Litt A."/>
            <person name="Lyons E."/>
            <person name="Manning G."/>
            <person name="Maruyama T."/>
            <person name="Michael T.P."/>
            <person name="Mikami K."/>
            <person name="Miyazaki S."/>
            <person name="Morinaga S."/>
            <person name="Murata T."/>
            <person name="Mueller-Roeber B."/>
            <person name="Nelson D.R."/>
            <person name="Obara M."/>
            <person name="Oguri Y."/>
            <person name="Olmstead R.G."/>
            <person name="Onodera N."/>
            <person name="Petersen B.L."/>
            <person name="Pils B."/>
            <person name="Prigge M."/>
            <person name="Rensing S.A."/>
            <person name="Riano-Pachon D.M."/>
            <person name="Roberts A.W."/>
            <person name="Sato Y."/>
            <person name="Scheller H.V."/>
            <person name="Schulz B."/>
            <person name="Schulz C."/>
            <person name="Shakirov E.V."/>
            <person name="Shibagaki N."/>
            <person name="Shinohara N."/>
            <person name="Shippen D.E."/>
            <person name="Soerensen I."/>
            <person name="Sotooka R."/>
            <person name="Sugimoto N."/>
            <person name="Sugita M."/>
            <person name="Sumikawa N."/>
            <person name="Tanurdzic M."/>
            <person name="Theissen G."/>
            <person name="Ulvskov P."/>
            <person name="Wakazuki S."/>
            <person name="Weng J.K."/>
            <person name="Willats W.W."/>
            <person name="Wipf D."/>
            <person name="Wolf P.G."/>
            <person name="Yang L."/>
            <person name="Zimmer A.D."/>
            <person name="Zhu Q."/>
            <person name="Mitros T."/>
            <person name="Hellsten U."/>
            <person name="Loque D."/>
            <person name="Otillar R."/>
            <person name="Salamov A."/>
            <person name="Schmutz J."/>
            <person name="Shapiro H."/>
            <person name="Lindquist E."/>
            <person name="Lucas S."/>
            <person name="Rokhsar D."/>
            <person name="Grigoriev I.V."/>
        </authorList>
    </citation>
    <scope>NUCLEOTIDE SEQUENCE [LARGE SCALE GENOMIC DNA]</scope>
</reference>
<dbReference type="InterPro" id="IPR006553">
    <property type="entry name" value="Leu-rich_rpt_Cys-con_subtyp"/>
</dbReference>
<dbReference type="Proteomes" id="UP000001514">
    <property type="component" value="Unassembled WGS sequence"/>
</dbReference>
<accession>D8R780</accession>
<organism evidence="3">
    <name type="scientific">Selaginella moellendorffii</name>
    <name type="common">Spikemoss</name>
    <dbReference type="NCBI Taxonomy" id="88036"/>
    <lineage>
        <taxon>Eukaryota</taxon>
        <taxon>Viridiplantae</taxon>
        <taxon>Streptophyta</taxon>
        <taxon>Embryophyta</taxon>
        <taxon>Tracheophyta</taxon>
        <taxon>Lycopodiopsida</taxon>
        <taxon>Selaginellales</taxon>
        <taxon>Selaginellaceae</taxon>
        <taxon>Selaginella</taxon>
    </lineage>
</organism>
<dbReference type="InterPro" id="IPR032675">
    <property type="entry name" value="LRR_dom_sf"/>
</dbReference>
<dbReference type="Pfam" id="PF00646">
    <property type="entry name" value="F-box"/>
    <property type="match status" value="1"/>
</dbReference>
<feature type="domain" description="F-box" evidence="1">
    <location>
        <begin position="1"/>
        <end position="42"/>
    </location>
</feature>
<name>D8R780_SELML</name>
<keyword evidence="3" id="KW-1185">Reference proteome</keyword>
<dbReference type="Pfam" id="PF25372">
    <property type="entry name" value="DUF7885"/>
    <property type="match status" value="1"/>
</dbReference>
<protein>
    <recommendedName>
        <fullName evidence="1">F-box domain-containing protein</fullName>
    </recommendedName>
</protein>
<evidence type="ECO:0000259" key="1">
    <source>
        <dbReference type="PROSITE" id="PS50181"/>
    </source>
</evidence>
<feature type="non-terminal residue" evidence="2">
    <location>
        <position position="1"/>
    </location>
</feature>
<dbReference type="eggNOG" id="KOG1947">
    <property type="taxonomic scope" value="Eukaryota"/>
</dbReference>
<dbReference type="GO" id="GO:0031146">
    <property type="term" value="P:SCF-dependent proteasomal ubiquitin-dependent protein catabolic process"/>
    <property type="evidence" value="ECO:0000318"/>
    <property type="project" value="GO_Central"/>
</dbReference>
<dbReference type="OMA" id="FRCVTHE"/>
<dbReference type="PANTHER" id="PTHR13318:SF190">
    <property type="entry name" value="PARTNER OF PAIRED, ISOFORM B"/>
    <property type="match status" value="1"/>
</dbReference>
<evidence type="ECO:0000313" key="2">
    <source>
        <dbReference type="EMBL" id="EFJ31477.1"/>
    </source>
</evidence>
<sequence>LPLSVLQDIVSLLDLSSLFAAASTCRVLKAAVDQELPFLENLHLEDYSLDRATLKRLLTSSIGSSSSRLSLKLRGVALEDDMVDLIAKPQLEELHLEYCTEFSPGFFHDIGLTARNLRRLSINPCSDTTTMSLASLQHCHSLEVCSCLFFISLSLLFDPEVLVFGGIVLPSLLVLEIGGLSEEHGLKLIHATASPASQYKLQRLSLVLYHITDAIVQCVSENLPMLLELELRDEPSEAYQNDLTDAGIQKLGALTRLRRLSLVRGSKFFFKRINDVGVFIMIHSLQQLESIRLGGFSRITDASCAAILYSCSKLHTFELMKTSKLTDLAFHNLSSSVPRGLVNVNLSLNNLLSDDTLGHFVCCTTLEVLNLRGCRSIGDAGLRHISKLCNLKTLLLDGSDVSDFGLYPLAKGKMSLISLSLRACTRVTDDGIVALMAGRAAKTLKSLDLSLIPKLTDASILSLVQNGVLPAELWLRNCYQIGDVSVMVLATHLAMHPGRVLKLLDLWNCRKITADALRWFKWPYFSGLRKLGV</sequence>
<dbReference type="SUPFAM" id="SSF52047">
    <property type="entry name" value="RNI-like"/>
    <property type="match status" value="2"/>
</dbReference>
<dbReference type="PANTHER" id="PTHR13318">
    <property type="entry name" value="PARTNER OF PAIRED, ISOFORM B-RELATED"/>
    <property type="match status" value="1"/>
</dbReference>
<dbReference type="Gramene" id="EFJ31477">
    <property type="protein sequence ID" value="EFJ31477"/>
    <property type="gene ID" value="SELMODRAFT_31890"/>
</dbReference>
<gene>
    <name evidence="2" type="ORF">SELMODRAFT_31890</name>
</gene>
<dbReference type="Gene3D" id="3.80.10.10">
    <property type="entry name" value="Ribonuclease Inhibitor"/>
    <property type="match status" value="3"/>
</dbReference>
<dbReference type="EMBL" id="GL377573">
    <property type="protein sequence ID" value="EFJ31477.1"/>
    <property type="molecule type" value="Genomic_DNA"/>
</dbReference>
<dbReference type="GO" id="GO:0019005">
    <property type="term" value="C:SCF ubiquitin ligase complex"/>
    <property type="evidence" value="ECO:0000318"/>
    <property type="project" value="GO_Central"/>
</dbReference>
<dbReference type="PROSITE" id="PS50181">
    <property type="entry name" value="FBOX"/>
    <property type="match status" value="1"/>
</dbReference>
<dbReference type="HOGENOM" id="CLU_036665_0_0_1"/>
<feature type="non-terminal residue" evidence="2">
    <location>
        <position position="533"/>
    </location>
</feature>
<dbReference type="KEGG" id="smo:SELMODRAFT_31890"/>
<dbReference type="InParanoid" id="D8R780"/>
<proteinExistence type="predicted"/>
<dbReference type="InterPro" id="IPR001810">
    <property type="entry name" value="F-box_dom"/>
</dbReference>
<dbReference type="InterPro" id="IPR057207">
    <property type="entry name" value="FBXL15_LRR"/>
</dbReference>
<dbReference type="AlphaFoldDB" id="D8R780"/>